<accession>S5XU05</accession>
<evidence type="ECO:0000313" key="4">
    <source>
        <dbReference type="Proteomes" id="UP000015480"/>
    </source>
</evidence>
<dbReference type="PANTHER" id="PTHR33408">
    <property type="entry name" value="TRANSPOSASE"/>
    <property type="match status" value="1"/>
</dbReference>
<gene>
    <name evidence="3" type="ORF">JCM7686_pAMI4p304</name>
</gene>
<reference evidence="3 4" key="1">
    <citation type="journal article" date="2014" name="BMC Genomics">
        <title>Architecture and functions of a multipartite genome of the methylotrophic bacterium Paracoccus aminophilus JCM 7686, containing primary and secondary chromids.</title>
        <authorList>
            <person name="Dziewit L."/>
            <person name="Czarnecki J."/>
            <person name="Wibberg D."/>
            <person name="Radlinska M."/>
            <person name="Mrozek P."/>
            <person name="Szymczak M."/>
            <person name="Schluter A."/>
            <person name="Puhler A."/>
            <person name="Bartosik D."/>
        </authorList>
    </citation>
    <scope>NUCLEOTIDE SEQUENCE [LARGE SCALE GENOMIC DNA]</scope>
    <source>
        <strain evidence="3">JCM 7686</strain>
        <plasmid evidence="4">Plasmid pAMI4</plasmid>
    </source>
</reference>
<keyword evidence="3" id="KW-0614">Plasmid</keyword>
<evidence type="ECO:0000313" key="3">
    <source>
        <dbReference type="EMBL" id="AGT10994.1"/>
    </source>
</evidence>
<sequence length="451" mass="51348">MAGFIEGVQRSQTVLFPNRLEDWIGEDDLVRVVDLFVDELDLADLGFIRSTSARTGRPGYYPAVLLKLFIYGYLNWIPSSRRLEREAERNVEVMWLIGRLAPDHKTIAEFRRANGLAIRKTCAQFVDLCRRIGVLKGDCVAVDGSKFKAVNNRDRNFTKNKIASRLTHLEADVERYIDDMVRIDRQEEGETHTRKVRDLARRYGRIRQEIDRLKAMDKALADTPDGQISLTDPDARAMATSARHSGMVGYNVQTAVDTESHIIVTHEVTNQGFDRDQLSPMAISAKDALQHEDLHAIADKGYFSGPEILACHEAGITTTVPRPATSGNAAKGMYVKADFAYDPERDVYVCPAGEELIYRYTREEGGLQVRRYWINACQSCPLKSRCTTGTERRITRWEHEHLIDAMHERLSRDTDPMTLRRCTVEHPFGTIKAWMGHTHLLTVFRRAILTP</sequence>
<dbReference type="InterPro" id="IPR008490">
    <property type="entry name" value="Transposase_InsH_N"/>
</dbReference>
<organism evidence="3 4">
    <name type="scientific">Paracoccus aminophilus JCM 7686</name>
    <dbReference type="NCBI Taxonomy" id="1367847"/>
    <lineage>
        <taxon>Bacteria</taxon>
        <taxon>Pseudomonadati</taxon>
        <taxon>Pseudomonadota</taxon>
        <taxon>Alphaproteobacteria</taxon>
        <taxon>Rhodobacterales</taxon>
        <taxon>Paracoccaceae</taxon>
        <taxon>Paracoccus</taxon>
    </lineage>
</organism>
<dbReference type="InterPro" id="IPR025668">
    <property type="entry name" value="Tnp_DDE_dom"/>
</dbReference>
<geneLocation type="plasmid" evidence="3 4">
    <name>pAMI4</name>
</geneLocation>
<evidence type="ECO:0000259" key="2">
    <source>
        <dbReference type="Pfam" id="PF13751"/>
    </source>
</evidence>
<proteinExistence type="predicted"/>
<dbReference type="KEGG" id="pami:JCM7686_pAMI4p304"/>
<dbReference type="HOGENOM" id="CLU_021293_12_3_5"/>
<dbReference type="PANTHER" id="PTHR33408:SF2">
    <property type="entry name" value="TRANSPOSASE DDE DOMAIN-CONTAINING PROTEIN"/>
    <property type="match status" value="1"/>
</dbReference>
<dbReference type="eggNOG" id="COG3666">
    <property type="taxonomic scope" value="Bacteria"/>
</dbReference>
<dbReference type="NCBIfam" id="NF033551">
    <property type="entry name" value="transpos_IS1182"/>
    <property type="match status" value="1"/>
</dbReference>
<dbReference type="PATRIC" id="fig|1367847.3.peg.3952"/>
<protein>
    <submittedName>
        <fullName evidence="3">Transposase</fullName>
    </submittedName>
</protein>
<name>S5XU05_PARAH</name>
<evidence type="ECO:0000259" key="1">
    <source>
        <dbReference type="Pfam" id="PF05598"/>
    </source>
</evidence>
<feature type="domain" description="Transposase InsH N-terminal" evidence="1">
    <location>
        <begin position="19"/>
        <end position="112"/>
    </location>
</feature>
<dbReference type="Proteomes" id="UP000015480">
    <property type="component" value="Plasmid pAMI4"/>
</dbReference>
<keyword evidence="4" id="KW-1185">Reference proteome</keyword>
<dbReference type="Pfam" id="PF05598">
    <property type="entry name" value="DUF772"/>
    <property type="match status" value="1"/>
</dbReference>
<dbReference type="EMBL" id="CP006652">
    <property type="protein sequence ID" value="AGT10994.1"/>
    <property type="molecule type" value="Genomic_DNA"/>
</dbReference>
<feature type="domain" description="Transposase DDE" evidence="2">
    <location>
        <begin position="349"/>
        <end position="440"/>
    </location>
</feature>
<dbReference type="Pfam" id="PF13751">
    <property type="entry name" value="DDE_Tnp_1_6"/>
    <property type="match status" value="1"/>
</dbReference>
<dbReference type="InterPro" id="IPR047629">
    <property type="entry name" value="IS1182_transpos"/>
</dbReference>
<dbReference type="AlphaFoldDB" id="S5XU05"/>